<evidence type="ECO:0000313" key="7">
    <source>
        <dbReference type="Proteomes" id="UP000018144"/>
    </source>
</evidence>
<dbReference type="Proteomes" id="UP000018144">
    <property type="component" value="Unassembled WGS sequence"/>
</dbReference>
<dbReference type="InterPro" id="IPR007282">
    <property type="entry name" value="NOT2/3/5_C"/>
</dbReference>
<name>U4LSQ3_PYROM</name>
<comment type="similarity">
    <text evidence="1">Belongs to the CNOT2/3/5 family.</text>
</comment>
<evidence type="ECO:0000256" key="4">
    <source>
        <dbReference type="SAM" id="MobiDB-lite"/>
    </source>
</evidence>
<keyword evidence="3" id="KW-0804">Transcription</keyword>
<dbReference type="OMA" id="HEEYQRK"/>
<dbReference type="STRING" id="1076935.U4LSQ3"/>
<dbReference type="GO" id="GO:0000289">
    <property type="term" value="P:nuclear-transcribed mRNA poly(A) tail shortening"/>
    <property type="evidence" value="ECO:0007669"/>
    <property type="project" value="UniProtKB-ARBA"/>
</dbReference>
<gene>
    <name evidence="6" type="ORF">PCON_04169</name>
</gene>
<dbReference type="InterPro" id="IPR040168">
    <property type="entry name" value="Not2/3/5"/>
</dbReference>
<dbReference type="GO" id="GO:0006355">
    <property type="term" value="P:regulation of DNA-templated transcription"/>
    <property type="evidence" value="ECO:0007669"/>
    <property type="project" value="InterPro"/>
</dbReference>
<organism evidence="6 7">
    <name type="scientific">Pyronema omphalodes (strain CBS 100304)</name>
    <name type="common">Pyronema confluens</name>
    <dbReference type="NCBI Taxonomy" id="1076935"/>
    <lineage>
        <taxon>Eukaryota</taxon>
        <taxon>Fungi</taxon>
        <taxon>Dikarya</taxon>
        <taxon>Ascomycota</taxon>
        <taxon>Pezizomycotina</taxon>
        <taxon>Pezizomycetes</taxon>
        <taxon>Pezizales</taxon>
        <taxon>Pyronemataceae</taxon>
        <taxon>Pyronema</taxon>
    </lineage>
</organism>
<dbReference type="AlphaFoldDB" id="U4LSQ3"/>
<evidence type="ECO:0000313" key="6">
    <source>
        <dbReference type="EMBL" id="CCX34674.1"/>
    </source>
</evidence>
<evidence type="ECO:0000259" key="5">
    <source>
        <dbReference type="Pfam" id="PF04153"/>
    </source>
</evidence>
<dbReference type="OrthoDB" id="25391at2759"/>
<dbReference type="GO" id="GO:0030015">
    <property type="term" value="C:CCR4-NOT core complex"/>
    <property type="evidence" value="ECO:0007669"/>
    <property type="project" value="InterPro"/>
</dbReference>
<feature type="compositionally biased region" description="Low complexity" evidence="4">
    <location>
        <begin position="159"/>
        <end position="175"/>
    </location>
</feature>
<accession>U4LSQ3</accession>
<feature type="compositionally biased region" description="Polar residues" evidence="4">
    <location>
        <begin position="52"/>
        <end position="67"/>
    </location>
</feature>
<dbReference type="InterPro" id="IPR038635">
    <property type="entry name" value="CCR4-NOT_su2/3/5_C_sf"/>
</dbReference>
<keyword evidence="7" id="KW-1185">Reference proteome</keyword>
<feature type="region of interest" description="Disordered" evidence="4">
    <location>
        <begin position="157"/>
        <end position="252"/>
    </location>
</feature>
<dbReference type="EMBL" id="HF936600">
    <property type="protein sequence ID" value="CCX34674.1"/>
    <property type="molecule type" value="Genomic_DNA"/>
</dbReference>
<feature type="region of interest" description="Disordered" evidence="4">
    <location>
        <begin position="1"/>
        <end position="101"/>
    </location>
</feature>
<dbReference type="Gene3D" id="2.30.30.1020">
    <property type="entry name" value="CCR4-NOT complex subunit 2/3/5, C-terminal domain"/>
    <property type="match status" value="1"/>
</dbReference>
<protein>
    <submittedName>
        <fullName evidence="6">Similar to General negative regulator of transcription subunit 2 acc. no. P87240</fullName>
    </submittedName>
</protein>
<sequence>MNRQGGWIGAPPPGVPSIPNRANSGLTFSQSVGGLTQPSTPLDMNEFPALGGQSQQPSQAWNRLNTASPSQPRGIPPPPTSQQQQTASQQAQQAAQQLQAQYDNSQLAMEEFRAQRGEPSEDFPALPRTQPGSLAGIDERALAEAARMGQRLPPHLEGMMQQQQAQQQAQQQMQQPEGEKKRAAAMNGAPGLTNNPPSNLAMGQQQPPRPSPAPGLSLPSQLQQQQPLQKPPGVNGDGPGVPMGPSTTTTSEDERFGLAGLFSAMRNDFGDGTSLAKGQDLMMLGLDINQPDGALWPTFASPFMELETGTVEPDFALPQCYTVLNTQPIHNKVHGFSDETLFYIFYTMPRDIMQEVVVSELAGRNWRYHMIHRLWMTKDPNGEVMQVSETAEKGMYVFFDPQSWERIRKEIILEYSHLDPRTTAGYPTAEQLVRQIGGQQ</sequence>
<evidence type="ECO:0000256" key="3">
    <source>
        <dbReference type="ARBA" id="ARBA00023163"/>
    </source>
</evidence>
<feature type="region of interest" description="Disordered" evidence="4">
    <location>
        <begin position="114"/>
        <end position="133"/>
    </location>
</feature>
<keyword evidence="2" id="KW-0805">Transcription regulation</keyword>
<dbReference type="eggNOG" id="KOG2151">
    <property type="taxonomic scope" value="Eukaryota"/>
</dbReference>
<dbReference type="PANTHER" id="PTHR23326">
    <property type="entry name" value="CCR4 NOT-RELATED"/>
    <property type="match status" value="1"/>
</dbReference>
<feature type="compositionally biased region" description="Low complexity" evidence="4">
    <location>
        <begin position="214"/>
        <end position="234"/>
    </location>
</feature>
<proteinExistence type="inferred from homology"/>
<feature type="compositionally biased region" description="Polar residues" evidence="4">
    <location>
        <begin position="20"/>
        <end position="42"/>
    </location>
</feature>
<evidence type="ECO:0000256" key="2">
    <source>
        <dbReference type="ARBA" id="ARBA00023015"/>
    </source>
</evidence>
<feature type="compositionally biased region" description="Polar residues" evidence="4">
    <location>
        <begin position="192"/>
        <end position="202"/>
    </location>
</feature>
<feature type="compositionally biased region" description="Low complexity" evidence="4">
    <location>
        <begin position="81"/>
        <end position="101"/>
    </location>
</feature>
<feature type="domain" description="NOT2/NOT3/NOT5 C-terminal" evidence="5">
    <location>
        <begin position="298"/>
        <end position="418"/>
    </location>
</feature>
<dbReference type="Pfam" id="PF04153">
    <property type="entry name" value="NOT2_3_5_C"/>
    <property type="match status" value="1"/>
</dbReference>
<reference evidence="6 7" key="1">
    <citation type="journal article" date="2013" name="PLoS Genet.">
        <title>The genome and development-dependent transcriptomes of Pyronema confluens: a window into fungal evolution.</title>
        <authorList>
            <person name="Traeger S."/>
            <person name="Altegoer F."/>
            <person name="Freitag M."/>
            <person name="Gabaldon T."/>
            <person name="Kempken F."/>
            <person name="Kumar A."/>
            <person name="Marcet-Houben M."/>
            <person name="Poggeler S."/>
            <person name="Stajich J.E."/>
            <person name="Nowrousian M."/>
        </authorList>
    </citation>
    <scope>NUCLEOTIDE SEQUENCE [LARGE SCALE GENOMIC DNA]</scope>
    <source>
        <strain evidence="7">CBS 100304</strain>
        <tissue evidence="6">Vegetative mycelium</tissue>
    </source>
</reference>
<evidence type="ECO:0000256" key="1">
    <source>
        <dbReference type="ARBA" id="ARBA00007682"/>
    </source>
</evidence>